<feature type="region of interest" description="Disordered" evidence="1">
    <location>
        <begin position="267"/>
        <end position="290"/>
    </location>
</feature>
<name>A0ABS9LCE8_9MICC</name>
<organism evidence="2 3">
    <name type="scientific">Arthrobacter hankyongi</name>
    <dbReference type="NCBI Taxonomy" id="2904801"/>
    <lineage>
        <taxon>Bacteria</taxon>
        <taxon>Bacillati</taxon>
        <taxon>Actinomycetota</taxon>
        <taxon>Actinomycetes</taxon>
        <taxon>Micrococcales</taxon>
        <taxon>Micrococcaceae</taxon>
        <taxon>Arthrobacter</taxon>
    </lineage>
</organism>
<evidence type="ECO:0000313" key="3">
    <source>
        <dbReference type="Proteomes" id="UP001165368"/>
    </source>
</evidence>
<gene>
    <name evidence="2" type="ORF">LVY72_20835</name>
</gene>
<evidence type="ECO:0000256" key="1">
    <source>
        <dbReference type="SAM" id="MobiDB-lite"/>
    </source>
</evidence>
<dbReference type="Proteomes" id="UP001165368">
    <property type="component" value="Unassembled WGS sequence"/>
</dbReference>
<proteinExistence type="predicted"/>
<dbReference type="EMBL" id="JAKLTQ010000023">
    <property type="protein sequence ID" value="MCG2624341.1"/>
    <property type="molecule type" value="Genomic_DNA"/>
</dbReference>
<comment type="caution">
    <text evidence="2">The sequence shown here is derived from an EMBL/GenBank/DDBJ whole genome shotgun (WGS) entry which is preliminary data.</text>
</comment>
<keyword evidence="3" id="KW-1185">Reference proteome</keyword>
<accession>A0ABS9LCE8</accession>
<reference evidence="2" key="1">
    <citation type="submission" date="2022-01" db="EMBL/GenBank/DDBJ databases">
        <authorList>
            <person name="Jo J.-H."/>
            <person name="Im W.-T."/>
        </authorList>
    </citation>
    <scope>NUCLEOTIDE SEQUENCE</scope>
    <source>
        <strain evidence="2">I2-34</strain>
    </source>
</reference>
<protein>
    <submittedName>
        <fullName evidence="2">Uncharacterized protein</fullName>
    </submittedName>
</protein>
<sequence>MLDAYEEDRIIRKVENHAVQNRQGFGVSQMNIVQNNQHRTGRRYFVQELADPPVQAESLQNRIDVLPGGLYIRRKDGFEGLTEFIRVEMVQLVDYGSPGKAGQRTLLGVASSHRHEPSFRPQAFGEFHDEACLARSGVPLDPGQGRDAAVRRPGSCQQMLKFGRTTQKWILIGGSQHAVARDPFPGRSESQQGVGIVLERRGLRQYVRFKPAKGRPRIDAKFLGEDPAGASNGGQRVTLPAAAVEGQHQQLPRRLTQRRLPQDSFEACDGLGKLSQGQRGSCVPFPRRAP</sequence>
<evidence type="ECO:0000313" key="2">
    <source>
        <dbReference type="EMBL" id="MCG2624341.1"/>
    </source>
</evidence>